<organism evidence="1 2">
    <name type="scientific">Leekyejoonella antrihumi</name>
    <dbReference type="NCBI Taxonomy" id="1660198"/>
    <lineage>
        <taxon>Bacteria</taxon>
        <taxon>Bacillati</taxon>
        <taxon>Actinomycetota</taxon>
        <taxon>Actinomycetes</taxon>
        <taxon>Micrococcales</taxon>
        <taxon>Dermacoccaceae</taxon>
        <taxon>Leekyejoonella</taxon>
    </lineage>
</organism>
<gene>
    <name evidence="1" type="ORF">FGL98_03205</name>
</gene>
<name>A0A563E7R2_9MICO</name>
<reference evidence="1 2" key="1">
    <citation type="submission" date="2019-05" db="EMBL/GenBank/DDBJ databases">
        <authorList>
            <person name="Lee S.D."/>
        </authorList>
    </citation>
    <scope>NUCLEOTIDE SEQUENCE [LARGE SCALE GENOMIC DNA]</scope>
    <source>
        <strain evidence="1 2">C5-26</strain>
    </source>
</reference>
<accession>A0A563E7R2</accession>
<evidence type="ECO:0000313" key="1">
    <source>
        <dbReference type="EMBL" id="TWP38242.1"/>
    </source>
</evidence>
<reference evidence="1 2" key="2">
    <citation type="submission" date="2019-08" db="EMBL/GenBank/DDBJ databases">
        <title>Jejuicoccus antrihumi gen. nov., sp. nov., a new member of the family Dermacoccaceae isolated from a cave.</title>
        <authorList>
            <person name="Schumann P."/>
            <person name="Kim I.S."/>
        </authorList>
    </citation>
    <scope>NUCLEOTIDE SEQUENCE [LARGE SCALE GENOMIC DNA]</scope>
    <source>
        <strain evidence="1 2">C5-26</strain>
    </source>
</reference>
<proteinExistence type="predicted"/>
<dbReference type="InterPro" id="IPR029062">
    <property type="entry name" value="Class_I_gatase-like"/>
</dbReference>
<evidence type="ECO:0008006" key="3">
    <source>
        <dbReference type="Google" id="ProtNLM"/>
    </source>
</evidence>
<dbReference type="RefSeq" id="WP_146315219.1">
    <property type="nucleotide sequence ID" value="NZ_VCQV01000003.1"/>
</dbReference>
<sequence length="320" mass="35640">MSEVDEGAVPRITLLGPQRRPSLDKVVQAMGLAGPFATITAGWQEREFDDAELHTHLRGDSHNLSLWHRLQDVLAQDADLAVAHRIRRDWIAQLQELYLIGVDHTMRAVRQIREQTENHPQVLAMAVADAEEVLRDLDRRHLARVHAVHAEFYERLVPHERPVVAHHRGEVAEVLSRCNAVVLAGGHVAELLDALHLFNIAPAGLDRLPIIAWSAGAMALTERVVLFNDNASREPTWSEVYDGGMGVLRDMVLLPSAHYRLRMQDHGRMSTFAHRFAPARCVLLDPGAKVQVGYDGRLPAYTPVIGSDGRTTTLGEARDA</sequence>
<dbReference type="Proteomes" id="UP000320244">
    <property type="component" value="Unassembled WGS sequence"/>
</dbReference>
<evidence type="ECO:0000313" key="2">
    <source>
        <dbReference type="Proteomes" id="UP000320244"/>
    </source>
</evidence>
<comment type="caution">
    <text evidence="1">The sequence shown here is derived from an EMBL/GenBank/DDBJ whole genome shotgun (WGS) entry which is preliminary data.</text>
</comment>
<dbReference type="Gene3D" id="3.40.50.880">
    <property type="match status" value="1"/>
</dbReference>
<dbReference type="SUPFAM" id="SSF52317">
    <property type="entry name" value="Class I glutamine amidotransferase-like"/>
    <property type="match status" value="1"/>
</dbReference>
<dbReference type="AlphaFoldDB" id="A0A563E7R2"/>
<dbReference type="EMBL" id="VCQV01000003">
    <property type="protein sequence ID" value="TWP38242.1"/>
    <property type="molecule type" value="Genomic_DNA"/>
</dbReference>
<keyword evidence="2" id="KW-1185">Reference proteome</keyword>
<protein>
    <recommendedName>
        <fullName evidence="3">Peptidase S51</fullName>
    </recommendedName>
</protein>
<dbReference type="OrthoDB" id="4857326at2"/>